<dbReference type="GO" id="GO:0003735">
    <property type="term" value="F:structural constituent of ribosome"/>
    <property type="evidence" value="ECO:0007669"/>
    <property type="project" value="InterPro"/>
</dbReference>
<dbReference type="EMBL" id="WUUQ01000003">
    <property type="protein sequence ID" value="MXQ73977.1"/>
    <property type="molecule type" value="Genomic_DNA"/>
</dbReference>
<evidence type="ECO:0000256" key="5">
    <source>
        <dbReference type="ARBA" id="ARBA00035244"/>
    </source>
</evidence>
<keyword evidence="6" id="KW-0694">RNA-binding</keyword>
<evidence type="ECO:0000256" key="4">
    <source>
        <dbReference type="ARBA" id="ARBA00023274"/>
    </source>
</evidence>
<dbReference type="GO" id="GO:0005840">
    <property type="term" value="C:ribosome"/>
    <property type="evidence" value="ECO:0007669"/>
    <property type="project" value="UniProtKB-KW"/>
</dbReference>
<dbReference type="RefSeq" id="WP_160625408.1">
    <property type="nucleotide sequence ID" value="NZ_WUUQ01000003.1"/>
</dbReference>
<keyword evidence="3 6" id="KW-0689">Ribosomal protein</keyword>
<reference evidence="8 9" key="1">
    <citation type="submission" date="2019-12" db="EMBL/GenBank/DDBJ databases">
        <authorList>
            <person name="Yang R."/>
        </authorList>
    </citation>
    <scope>NUCLEOTIDE SEQUENCE [LARGE SCALE GENOMIC DNA]</scope>
    <source>
        <strain evidence="8 9">DONG20-135</strain>
    </source>
</reference>
<dbReference type="GO" id="GO:0019843">
    <property type="term" value="F:rRNA binding"/>
    <property type="evidence" value="ECO:0007669"/>
    <property type="project" value="UniProtKB-UniRule"/>
</dbReference>
<comment type="subunit">
    <text evidence="2 6">Part of the 50S ribosomal subunit.</text>
</comment>
<evidence type="ECO:0000256" key="6">
    <source>
        <dbReference type="HAMAP-Rule" id="MF_01328"/>
    </source>
</evidence>
<name>A0A6N8UF96_9FIRM</name>
<dbReference type="SUPFAM" id="SSF52166">
    <property type="entry name" value="Ribosomal protein L4"/>
    <property type="match status" value="1"/>
</dbReference>
<dbReference type="HAMAP" id="MF_01328_B">
    <property type="entry name" value="Ribosomal_uL4_B"/>
    <property type="match status" value="1"/>
</dbReference>
<keyword evidence="9" id="KW-1185">Reference proteome</keyword>
<dbReference type="GO" id="GO:1990904">
    <property type="term" value="C:ribonucleoprotein complex"/>
    <property type="evidence" value="ECO:0007669"/>
    <property type="project" value="UniProtKB-KW"/>
</dbReference>
<evidence type="ECO:0000256" key="7">
    <source>
        <dbReference type="SAM" id="MobiDB-lite"/>
    </source>
</evidence>
<dbReference type="PANTHER" id="PTHR10746:SF6">
    <property type="entry name" value="LARGE RIBOSOMAL SUBUNIT PROTEIN UL4M"/>
    <property type="match status" value="1"/>
</dbReference>
<comment type="caution">
    <text evidence="8">The sequence shown here is derived from an EMBL/GenBank/DDBJ whole genome shotgun (WGS) entry which is preliminary data.</text>
</comment>
<gene>
    <name evidence="6 8" type="primary">rplD</name>
    <name evidence="8" type="ORF">GSF08_08485</name>
</gene>
<feature type="region of interest" description="Disordered" evidence="7">
    <location>
        <begin position="44"/>
        <end position="76"/>
    </location>
</feature>
<keyword evidence="6" id="KW-0699">rRNA-binding</keyword>
<dbReference type="AlphaFoldDB" id="A0A6N8UF96"/>
<dbReference type="GO" id="GO:0006412">
    <property type="term" value="P:translation"/>
    <property type="evidence" value="ECO:0007669"/>
    <property type="project" value="UniProtKB-UniRule"/>
</dbReference>
<organism evidence="8 9">
    <name type="scientific">Copranaerobaculum intestinale</name>
    <dbReference type="NCBI Taxonomy" id="2692629"/>
    <lineage>
        <taxon>Bacteria</taxon>
        <taxon>Bacillati</taxon>
        <taxon>Bacillota</taxon>
        <taxon>Erysipelotrichia</taxon>
        <taxon>Erysipelotrichales</taxon>
        <taxon>Erysipelotrichaceae</taxon>
        <taxon>Copranaerobaculum</taxon>
    </lineage>
</organism>
<evidence type="ECO:0000256" key="2">
    <source>
        <dbReference type="ARBA" id="ARBA00011838"/>
    </source>
</evidence>
<comment type="function">
    <text evidence="6">Forms part of the polypeptide exit tunnel.</text>
</comment>
<dbReference type="Proteomes" id="UP000434036">
    <property type="component" value="Unassembled WGS sequence"/>
</dbReference>
<comment type="function">
    <text evidence="6">One of the primary rRNA binding proteins, this protein initially binds near the 5'-end of the 23S rRNA. It is important during the early stages of 50S assembly. It makes multiple contacts with different domains of the 23S rRNA in the assembled 50S subunit and ribosome.</text>
</comment>
<dbReference type="PANTHER" id="PTHR10746">
    <property type="entry name" value="50S RIBOSOMAL PROTEIN L4"/>
    <property type="match status" value="1"/>
</dbReference>
<protein>
    <recommendedName>
        <fullName evidence="5 6">Large ribosomal subunit protein uL4</fullName>
    </recommendedName>
</protein>
<dbReference type="Pfam" id="PF00573">
    <property type="entry name" value="Ribosomal_L4"/>
    <property type="match status" value="1"/>
</dbReference>
<dbReference type="Gene3D" id="3.40.1370.10">
    <property type="match status" value="1"/>
</dbReference>
<evidence type="ECO:0000313" key="9">
    <source>
        <dbReference type="Proteomes" id="UP000434036"/>
    </source>
</evidence>
<dbReference type="InterPro" id="IPR002136">
    <property type="entry name" value="Ribosomal_uL4"/>
</dbReference>
<dbReference type="NCBIfam" id="TIGR03953">
    <property type="entry name" value="rplD_bact"/>
    <property type="match status" value="1"/>
</dbReference>
<evidence type="ECO:0000313" key="8">
    <source>
        <dbReference type="EMBL" id="MXQ73977.1"/>
    </source>
</evidence>
<accession>A0A6N8UF96</accession>
<dbReference type="InterPro" id="IPR023574">
    <property type="entry name" value="Ribosomal_uL4_dom_sf"/>
</dbReference>
<keyword evidence="4 6" id="KW-0687">Ribonucleoprotein</keyword>
<proteinExistence type="inferred from homology"/>
<sequence length="211" mass="23408">MPKMVVLNQEGKELHEIDLCQDVFGIEPNQQCIFDAIIMQRASMHQGTHDTKGRSEVSGGGRKPWRQKGTGRARQGSIRATQWRGGGTVFGPTPRSYSYRLNKKVRRLALKSVLSEKVLSSDMIVVDALKLDAPKTKDFKAVIENIKAVNKTLFVVGNEEDAVNAFLSMRNIPTMMMLTADAINVYDIVNANKVVFTEAAVKNVEEALANE</sequence>
<comment type="similarity">
    <text evidence="1 6">Belongs to the universal ribosomal protein uL4 family.</text>
</comment>
<evidence type="ECO:0000256" key="3">
    <source>
        <dbReference type="ARBA" id="ARBA00022980"/>
    </source>
</evidence>
<reference evidence="8 9" key="2">
    <citation type="submission" date="2020-01" db="EMBL/GenBank/DDBJ databases">
        <title>Clostridiaceae sp. nov. isolated from the gut of human by culturomics.</title>
        <authorList>
            <person name="Chang Y."/>
        </authorList>
    </citation>
    <scope>NUCLEOTIDE SEQUENCE [LARGE SCALE GENOMIC DNA]</scope>
    <source>
        <strain evidence="8 9">DONG20-135</strain>
    </source>
</reference>
<evidence type="ECO:0000256" key="1">
    <source>
        <dbReference type="ARBA" id="ARBA00010528"/>
    </source>
</evidence>
<dbReference type="InterPro" id="IPR013005">
    <property type="entry name" value="Ribosomal_uL4-like"/>
</dbReference>